<dbReference type="EMBL" id="BARW01016087">
    <property type="protein sequence ID" value="GAJ01718.1"/>
    <property type="molecule type" value="Genomic_DNA"/>
</dbReference>
<accession>X1T8P2</accession>
<comment type="similarity">
    <text evidence="1">Belongs to the ATPase alpha/beta chains family.</text>
</comment>
<evidence type="ECO:0000313" key="6">
    <source>
        <dbReference type="EMBL" id="GAJ01718.1"/>
    </source>
</evidence>
<dbReference type="AlphaFoldDB" id="X1T8P2"/>
<gene>
    <name evidence="6" type="ORF">S12H4_28090</name>
</gene>
<organism evidence="6">
    <name type="scientific">marine sediment metagenome</name>
    <dbReference type="NCBI Taxonomy" id="412755"/>
    <lineage>
        <taxon>unclassified sequences</taxon>
        <taxon>metagenomes</taxon>
        <taxon>ecological metagenomes</taxon>
    </lineage>
</organism>
<dbReference type="InterPro" id="IPR024034">
    <property type="entry name" value="ATPase_F1/V1_b/a_C"/>
</dbReference>
<proteinExistence type="inferred from homology"/>
<sequence>HENAQRAIKSDVTIEKLNNLPIKAKIVRAKSIKEDNLKVFSEIEEEIISQISGTTN</sequence>
<keyword evidence="4" id="KW-0067">ATP-binding</keyword>
<evidence type="ECO:0000256" key="2">
    <source>
        <dbReference type="ARBA" id="ARBA00022448"/>
    </source>
</evidence>
<dbReference type="Gene3D" id="1.10.1140.10">
    <property type="entry name" value="Bovine Mitochondrial F1-atpase, Atp Synthase Beta Chain, Chain D, domain 3"/>
    <property type="match status" value="1"/>
</dbReference>
<comment type="caution">
    <text evidence="6">The sequence shown here is derived from an EMBL/GenBank/DDBJ whole genome shotgun (WGS) entry which is preliminary data.</text>
</comment>
<keyword evidence="3" id="KW-0547">Nucleotide-binding</keyword>
<protein>
    <submittedName>
        <fullName evidence="6">Uncharacterized protein</fullName>
    </submittedName>
</protein>
<dbReference type="GO" id="GO:0006811">
    <property type="term" value="P:monoatomic ion transport"/>
    <property type="evidence" value="ECO:0007669"/>
    <property type="project" value="UniProtKB-KW"/>
</dbReference>
<evidence type="ECO:0000256" key="1">
    <source>
        <dbReference type="ARBA" id="ARBA00008936"/>
    </source>
</evidence>
<feature type="non-terminal residue" evidence="6">
    <location>
        <position position="1"/>
    </location>
</feature>
<evidence type="ECO:0000256" key="5">
    <source>
        <dbReference type="ARBA" id="ARBA00023065"/>
    </source>
</evidence>
<reference evidence="6" key="1">
    <citation type="journal article" date="2014" name="Front. Microbiol.">
        <title>High frequency of phylogenetically diverse reductive dehalogenase-homologous genes in deep subseafloor sedimentary metagenomes.</title>
        <authorList>
            <person name="Kawai M."/>
            <person name="Futagami T."/>
            <person name="Toyoda A."/>
            <person name="Takaki Y."/>
            <person name="Nishi S."/>
            <person name="Hori S."/>
            <person name="Arai W."/>
            <person name="Tsubouchi T."/>
            <person name="Morono Y."/>
            <person name="Uchiyama I."/>
            <person name="Ito T."/>
            <person name="Fujiyama A."/>
            <person name="Inagaki F."/>
            <person name="Takami H."/>
        </authorList>
    </citation>
    <scope>NUCLEOTIDE SEQUENCE</scope>
    <source>
        <strain evidence="6">Expedition CK06-06</strain>
    </source>
</reference>
<name>X1T8P2_9ZZZZ</name>
<keyword evidence="2" id="KW-0813">Transport</keyword>
<evidence type="ECO:0000256" key="4">
    <source>
        <dbReference type="ARBA" id="ARBA00022840"/>
    </source>
</evidence>
<evidence type="ECO:0000256" key="3">
    <source>
        <dbReference type="ARBA" id="ARBA00022741"/>
    </source>
</evidence>
<keyword evidence="5" id="KW-0406">Ion transport</keyword>